<gene>
    <name evidence="7" type="ORF">J5V16_21790</name>
</gene>
<keyword evidence="2" id="KW-0378">Hydrolase</keyword>
<dbReference type="PANTHER" id="PTHR45766">
    <property type="entry name" value="DNA ANNEALING HELICASE AND ENDONUCLEASE ZRANB3 FAMILY MEMBER"/>
    <property type="match status" value="1"/>
</dbReference>
<evidence type="ECO:0000256" key="1">
    <source>
        <dbReference type="ARBA" id="ARBA00022741"/>
    </source>
</evidence>
<keyword evidence="8" id="KW-1185">Reference proteome</keyword>
<protein>
    <submittedName>
        <fullName evidence="7">DEAD/DEAH box helicase family protein</fullName>
    </submittedName>
</protein>
<dbReference type="Gene3D" id="3.40.50.300">
    <property type="entry name" value="P-loop containing nucleotide triphosphate hydrolases"/>
    <property type="match status" value="1"/>
</dbReference>
<reference evidence="7 8" key="1">
    <citation type="submission" date="2021-03" db="EMBL/GenBank/DDBJ databases">
        <title>Glycomyces sp. nov., a novel actinomycete isolated from soil.</title>
        <authorList>
            <person name="Yang X."/>
            <person name="Xu X."/>
        </authorList>
    </citation>
    <scope>NUCLEOTIDE SEQUENCE [LARGE SCALE GENOMIC DNA]</scope>
    <source>
        <strain evidence="7 8">NEAU-S30</strain>
    </source>
</reference>
<dbReference type="SUPFAM" id="SSF52540">
    <property type="entry name" value="P-loop containing nucleoside triphosphate hydrolases"/>
    <property type="match status" value="1"/>
</dbReference>
<accession>A0ABS3UCH8</accession>
<dbReference type="InterPro" id="IPR049730">
    <property type="entry name" value="SNF2/RAD54-like_C"/>
</dbReference>
<dbReference type="PANTHER" id="PTHR45766:SF6">
    <property type="entry name" value="SWI_SNF-RELATED MATRIX-ASSOCIATED ACTIN-DEPENDENT REGULATOR OF CHROMATIN SUBFAMILY A-LIKE PROTEIN 1"/>
    <property type="match status" value="1"/>
</dbReference>
<dbReference type="InterPro" id="IPR001650">
    <property type="entry name" value="Helicase_C-like"/>
</dbReference>
<keyword evidence="3 7" id="KW-0347">Helicase</keyword>
<dbReference type="Proteomes" id="UP000681341">
    <property type="component" value="Unassembled WGS sequence"/>
</dbReference>
<evidence type="ECO:0000256" key="4">
    <source>
        <dbReference type="ARBA" id="ARBA00022840"/>
    </source>
</evidence>
<dbReference type="Gene3D" id="3.40.50.10810">
    <property type="entry name" value="Tandem AAA-ATPase domain"/>
    <property type="match status" value="1"/>
</dbReference>
<dbReference type="RefSeq" id="WP_208499092.1">
    <property type="nucleotide sequence ID" value="NZ_JAGFNP010000015.1"/>
</dbReference>
<sequence length="921" mass="101511">MTENSFVQGARVEVRDEEWMVLDSRGTDHDGAKLKVVGVSDLVRGVEATFFTELDDVELIRPEDTELVTEGSSRYAQSRLFLEAVLRRTPLARTERGLAMSESFLLNPMTYQQRPAEQALAGLRPRILIADVVGLGKTLEIGLTLAELIRRGRGERILVVTPQHVLEQFQREMWTRFSIPLLRMDSVGISRIQQQLPAGRNPFTVHKRVIISIDTLKNESAYRHHLENLQWDVVVLDESHNLVGGQKKSQRRILAELLAKKTDALLLASATPHNGNAESFAGLIDLLDPTAIADKKHYSAADINDLYIRRTKVDDEVRGEIYGRWADRGEPRLVDVDPSAAEEAVFAEFARTWDPRTCTVIGPERRLFPFTLIKAFLSSPAALAETVKNRLKAATGTEAEALRRLAGLNDAITAPAKLHALASRLKEIGIGPKSPERVVVFSERIDTVKWLAAQIPAITGLKPNQIEVLHGGLSDTEQQKVVEQFQLGSSKLRVLVTGDIASEGVNFHQHCHQLVHWDVPWSMIRIEQRNGRIDRYGQMHEPQFTALLLKSGAFADFDDTRVSGKLVRKAATAAAALGSVEAAALDVDSAVESRRILEGLIAGRGIDETVPDVTEPDPGDLLSMINGPAAARGAAQQSPPLTATQPRLFAGTQEFVETALADLGIEADWEGETLMITPPEDLKQRLQVLPPAYLKEHKVTERLWVTCDRDHAQKRLDKAVDDTDMAWPDTAFLSDLHPLVEWLVDKALVKLGRGKAPIIRCDVPEPVFGIQGVYTNKAGQPAVVEWMTVTGFDTEPAVSGDLIERLHTAGVGPHMANSNQPLDRAPLQALVKPAITAARAFLEGRRAEADAAIAAEIAKHQEHLGDWQQAALENFDDLLPNAGRRRSTVTDTAADQRRHIEKLATDGLPLLRVLAVLVPQG</sequence>
<proteinExistence type="predicted"/>
<evidence type="ECO:0000313" key="7">
    <source>
        <dbReference type="EMBL" id="MBO3735468.1"/>
    </source>
</evidence>
<evidence type="ECO:0000256" key="3">
    <source>
        <dbReference type="ARBA" id="ARBA00022806"/>
    </source>
</evidence>
<feature type="domain" description="Helicase C-terminal" evidence="6">
    <location>
        <begin position="424"/>
        <end position="588"/>
    </location>
</feature>
<dbReference type="Pfam" id="PF00176">
    <property type="entry name" value="SNF2-rel_dom"/>
    <property type="match status" value="1"/>
</dbReference>
<comment type="caution">
    <text evidence="7">The sequence shown here is derived from an EMBL/GenBank/DDBJ whole genome shotgun (WGS) entry which is preliminary data.</text>
</comment>
<dbReference type="GO" id="GO:0004386">
    <property type="term" value="F:helicase activity"/>
    <property type="evidence" value="ECO:0007669"/>
    <property type="project" value="UniProtKB-KW"/>
</dbReference>
<dbReference type="CDD" id="cd18011">
    <property type="entry name" value="DEXDc_RapA"/>
    <property type="match status" value="1"/>
</dbReference>
<feature type="domain" description="Helicase ATP-binding" evidence="5">
    <location>
        <begin position="118"/>
        <end position="290"/>
    </location>
</feature>
<evidence type="ECO:0000259" key="6">
    <source>
        <dbReference type="PROSITE" id="PS51194"/>
    </source>
</evidence>
<evidence type="ECO:0000313" key="8">
    <source>
        <dbReference type="Proteomes" id="UP000681341"/>
    </source>
</evidence>
<keyword evidence="1" id="KW-0547">Nucleotide-binding</keyword>
<dbReference type="InterPro" id="IPR038718">
    <property type="entry name" value="SNF2-like_sf"/>
</dbReference>
<dbReference type="InterPro" id="IPR014001">
    <property type="entry name" value="Helicase_ATP-bd"/>
</dbReference>
<dbReference type="EMBL" id="JAGFNP010000015">
    <property type="protein sequence ID" value="MBO3735468.1"/>
    <property type="molecule type" value="Genomic_DNA"/>
</dbReference>
<dbReference type="SMART" id="SM00490">
    <property type="entry name" value="HELICc"/>
    <property type="match status" value="1"/>
</dbReference>
<keyword evidence="4" id="KW-0067">ATP-binding</keyword>
<dbReference type="PROSITE" id="PS51192">
    <property type="entry name" value="HELICASE_ATP_BIND_1"/>
    <property type="match status" value="1"/>
</dbReference>
<dbReference type="InterPro" id="IPR027417">
    <property type="entry name" value="P-loop_NTPase"/>
</dbReference>
<evidence type="ECO:0000259" key="5">
    <source>
        <dbReference type="PROSITE" id="PS51192"/>
    </source>
</evidence>
<dbReference type="SMART" id="SM00487">
    <property type="entry name" value="DEXDc"/>
    <property type="match status" value="1"/>
</dbReference>
<organism evidence="7 8">
    <name type="scientific">Glycomyces niveus</name>
    <dbReference type="NCBI Taxonomy" id="2820287"/>
    <lineage>
        <taxon>Bacteria</taxon>
        <taxon>Bacillati</taxon>
        <taxon>Actinomycetota</taxon>
        <taxon>Actinomycetes</taxon>
        <taxon>Glycomycetales</taxon>
        <taxon>Glycomycetaceae</taxon>
        <taxon>Glycomyces</taxon>
    </lineage>
</organism>
<dbReference type="PROSITE" id="PS51194">
    <property type="entry name" value="HELICASE_CTER"/>
    <property type="match status" value="1"/>
</dbReference>
<evidence type="ECO:0000256" key="2">
    <source>
        <dbReference type="ARBA" id="ARBA00022801"/>
    </source>
</evidence>
<dbReference type="Pfam" id="PF00271">
    <property type="entry name" value="Helicase_C"/>
    <property type="match status" value="1"/>
</dbReference>
<dbReference type="InterPro" id="IPR057342">
    <property type="entry name" value="DEXDc_RapA"/>
</dbReference>
<dbReference type="CDD" id="cd18793">
    <property type="entry name" value="SF2_C_SNF"/>
    <property type="match status" value="1"/>
</dbReference>
<dbReference type="InterPro" id="IPR000330">
    <property type="entry name" value="SNF2_N"/>
</dbReference>
<name>A0ABS3UCH8_9ACTN</name>